<feature type="transmembrane region" description="Helical" evidence="1">
    <location>
        <begin position="20"/>
        <end position="41"/>
    </location>
</feature>
<dbReference type="AlphaFoldDB" id="A0A6J5BPF0"/>
<keyword evidence="3" id="KW-1185">Reference proteome</keyword>
<accession>A0A6J5BPF0</accession>
<dbReference type="EMBL" id="CADIKC010000006">
    <property type="protein sequence ID" value="CAB3713311.1"/>
    <property type="molecule type" value="Genomic_DNA"/>
</dbReference>
<gene>
    <name evidence="2" type="ORF">LMG24238_04328</name>
</gene>
<dbReference type="RefSeq" id="WP_281370244.1">
    <property type="nucleotide sequence ID" value="NZ_CADIKC010000006.1"/>
</dbReference>
<evidence type="ECO:0000256" key="1">
    <source>
        <dbReference type="SAM" id="Phobius"/>
    </source>
</evidence>
<dbReference type="Proteomes" id="UP000494255">
    <property type="component" value="Unassembled WGS sequence"/>
</dbReference>
<keyword evidence="1" id="KW-0812">Transmembrane</keyword>
<keyword evidence="1" id="KW-0472">Membrane</keyword>
<dbReference type="GeneID" id="97046340"/>
<evidence type="ECO:0000313" key="3">
    <source>
        <dbReference type="Proteomes" id="UP000494255"/>
    </source>
</evidence>
<sequence length="43" mass="4915">MHRLFTFLESNENHALFLKWNSVVIGVTGIAMLGMFLIAHLNK</sequence>
<organism evidence="2 3">
    <name type="scientific">Paraburkholderia sediminicola</name>
    <dbReference type="NCBI Taxonomy" id="458836"/>
    <lineage>
        <taxon>Bacteria</taxon>
        <taxon>Pseudomonadati</taxon>
        <taxon>Pseudomonadota</taxon>
        <taxon>Betaproteobacteria</taxon>
        <taxon>Burkholderiales</taxon>
        <taxon>Burkholderiaceae</taxon>
        <taxon>Paraburkholderia</taxon>
    </lineage>
</organism>
<reference evidence="2 3" key="1">
    <citation type="submission" date="2020-04" db="EMBL/GenBank/DDBJ databases">
        <authorList>
            <person name="De Canck E."/>
        </authorList>
    </citation>
    <scope>NUCLEOTIDE SEQUENCE [LARGE SCALE GENOMIC DNA]</scope>
    <source>
        <strain evidence="2 3">LMG 24238</strain>
    </source>
</reference>
<protein>
    <submittedName>
        <fullName evidence="2">Uncharacterized protein</fullName>
    </submittedName>
</protein>
<evidence type="ECO:0000313" key="2">
    <source>
        <dbReference type="EMBL" id="CAB3713311.1"/>
    </source>
</evidence>
<name>A0A6J5BPF0_9BURK</name>
<proteinExistence type="predicted"/>
<keyword evidence="1" id="KW-1133">Transmembrane helix</keyword>